<protein>
    <recommendedName>
        <fullName evidence="1">DUF6351 domain-containing protein</fullName>
    </recommendedName>
</protein>
<feature type="domain" description="DUF6351" evidence="1">
    <location>
        <begin position="45"/>
        <end position="729"/>
    </location>
</feature>
<dbReference type="Proteomes" id="UP000608513">
    <property type="component" value="Unassembled WGS sequence"/>
</dbReference>
<comment type="caution">
    <text evidence="2">The sequence shown here is derived from an EMBL/GenBank/DDBJ whole genome shotgun (WGS) entry which is preliminary data.</text>
</comment>
<dbReference type="RefSeq" id="WP_187075057.1">
    <property type="nucleotide sequence ID" value="NZ_JACORT010000001.1"/>
</dbReference>
<gene>
    <name evidence="2" type="ORF">H8N03_05340</name>
</gene>
<accession>A0A923MMH8</accession>
<dbReference type="InterPro" id="IPR045556">
    <property type="entry name" value="DUF6351"/>
</dbReference>
<dbReference type="InterPro" id="IPR029058">
    <property type="entry name" value="AB_hydrolase_fold"/>
</dbReference>
<evidence type="ECO:0000259" key="1">
    <source>
        <dbReference type="Pfam" id="PF19878"/>
    </source>
</evidence>
<dbReference type="AlphaFoldDB" id="A0A923MMH8"/>
<sequence length="738" mass="78669">MDILHSSGGRARLRSLQALLALSSAAVLTACGGGGGGNDPGPLVLSVLSSRPEWVSGGDALLQVRNVQGQVTPKLLVNGKPVDATFMQQARGDFLVLATGLANGKNTVTIEAQPGQSFRPFTVSQEVTNHPRTGPMFSGPWEQPFICQTDTFRLYPGGPFLGAATDANCSAATRVDYVYRNAAGAFVSLPSASAVPADAATTTTTEGKTVPYIVRIETGTVNRSIYQVAMLHNPSAEATPNPVTKPAGWNGKLVYTFGGGCTGGWYRQGNTTGGVLDDNILKQGYAMASSTLNVYGNNCQDVTPAESMAMVKERFIEAFGPPRYTIGWGCSGGSYQQHQIADNYPGLLDGILPGCSFPEVMFATVYSITDMRLLGNYFRNKAPGTFTDEQQRQVAGIQLLDTMYTDTVYNGAMRIAPNKWTALDGSTRTYCPAVLPEAQRYDPVTNPTGARCDVYDHAVNILGRDPATGFARRPLDNVGVQYGLLAVNTGMISVDQFLDLNAGVGGYTIDGAFMANRNAADVAAVRQSYRTGRLTNGGGGLANVPIIDYRAYADMNAGGDIHLRFHSFSMRDRLVKANGDAGNQVMLVEDFRYGYYSSASPLLMRALAEMDKWIAAIQADNAAGTQHQKVVRNKPATLQEGCNTRDATPTFIAETQNRTTGQCAALYPVPPAPRAMAGGPLGNDNIKCQLKAPVASDYAVPFTPAQFSRLQSIFAGGVCNYAVPGVEQQGLAGTWLSF</sequence>
<dbReference type="Pfam" id="PF19878">
    <property type="entry name" value="DUF6351"/>
    <property type="match status" value="1"/>
</dbReference>
<keyword evidence="3" id="KW-1185">Reference proteome</keyword>
<proteinExistence type="predicted"/>
<name>A0A923MMH8_9BURK</name>
<dbReference type="EMBL" id="JACORT010000001">
    <property type="protein sequence ID" value="MBC5782357.1"/>
    <property type="molecule type" value="Genomic_DNA"/>
</dbReference>
<dbReference type="SUPFAM" id="SSF53474">
    <property type="entry name" value="alpha/beta-Hydrolases"/>
    <property type="match status" value="1"/>
</dbReference>
<evidence type="ECO:0000313" key="2">
    <source>
        <dbReference type="EMBL" id="MBC5782357.1"/>
    </source>
</evidence>
<evidence type="ECO:0000313" key="3">
    <source>
        <dbReference type="Proteomes" id="UP000608513"/>
    </source>
</evidence>
<reference evidence="2" key="1">
    <citation type="submission" date="2020-08" db="EMBL/GenBank/DDBJ databases">
        <title>Ramlibacter sp. USB13 16S ribosomal RNA gene genome sequencing and assembly.</title>
        <authorList>
            <person name="Kang M."/>
        </authorList>
    </citation>
    <scope>NUCLEOTIDE SEQUENCE</scope>
    <source>
        <strain evidence="2">USB13</strain>
    </source>
</reference>
<organism evidence="2 3">
    <name type="scientific">Ramlibacter cellulosilyticus</name>
    <dbReference type="NCBI Taxonomy" id="2764187"/>
    <lineage>
        <taxon>Bacteria</taxon>
        <taxon>Pseudomonadati</taxon>
        <taxon>Pseudomonadota</taxon>
        <taxon>Betaproteobacteria</taxon>
        <taxon>Burkholderiales</taxon>
        <taxon>Comamonadaceae</taxon>
        <taxon>Ramlibacter</taxon>
    </lineage>
</organism>